<name>A0A2S6G0S9_9CLOT</name>
<accession>A0A2S6G0S9</accession>
<proteinExistence type="predicted"/>
<evidence type="ECO:0000313" key="1">
    <source>
        <dbReference type="EMBL" id="PPK49527.1"/>
    </source>
</evidence>
<sequence>MGFREKLAKHYTDAYITKYGDRLAQIQGNVVSVKVEEKTILWLFHKISAILIVRPERSKGIVKCIYKKNKWFKKPGFININPGHLLVIQGLKSKKGKKSKDNKESIQIMNIMNLTTKKDLVPVDKSQLKKSQKVQRIKQ</sequence>
<evidence type="ECO:0000313" key="2">
    <source>
        <dbReference type="Proteomes" id="UP000239863"/>
    </source>
</evidence>
<organism evidence="1 2">
    <name type="scientific">Clostridium algidicarnis DSM 15099</name>
    <dbReference type="NCBI Taxonomy" id="1121295"/>
    <lineage>
        <taxon>Bacteria</taxon>
        <taxon>Bacillati</taxon>
        <taxon>Bacillota</taxon>
        <taxon>Clostridia</taxon>
        <taxon>Eubacteriales</taxon>
        <taxon>Clostridiaceae</taxon>
        <taxon>Clostridium</taxon>
    </lineage>
</organism>
<dbReference type="Proteomes" id="UP000239863">
    <property type="component" value="Unassembled WGS sequence"/>
</dbReference>
<dbReference type="EMBL" id="PTIS01000001">
    <property type="protein sequence ID" value="PPK49527.1"/>
    <property type="molecule type" value="Genomic_DNA"/>
</dbReference>
<dbReference type="OrthoDB" id="1904661at2"/>
<comment type="caution">
    <text evidence="1">The sequence shown here is derived from an EMBL/GenBank/DDBJ whole genome shotgun (WGS) entry which is preliminary data.</text>
</comment>
<reference evidence="1 2" key="1">
    <citation type="submission" date="2018-02" db="EMBL/GenBank/DDBJ databases">
        <title>Genomic Encyclopedia of Archaeal and Bacterial Type Strains, Phase II (KMG-II): from individual species to whole genera.</title>
        <authorList>
            <person name="Goeker M."/>
        </authorList>
    </citation>
    <scope>NUCLEOTIDE SEQUENCE [LARGE SCALE GENOMIC DNA]</scope>
    <source>
        <strain evidence="1 2">DSM 15099</strain>
    </source>
</reference>
<dbReference type="RefSeq" id="WP_104408908.1">
    <property type="nucleotide sequence ID" value="NZ_PTIS01000001.1"/>
</dbReference>
<protein>
    <submittedName>
        <fullName evidence="1">Uncharacterized protein</fullName>
    </submittedName>
</protein>
<dbReference type="AlphaFoldDB" id="A0A2S6G0S9"/>
<gene>
    <name evidence="1" type="ORF">BD821_101188</name>
</gene>